<gene>
    <name evidence="3" type="ORF">GCM10009819_08640</name>
</gene>
<feature type="compositionally biased region" description="Basic and acidic residues" evidence="1">
    <location>
        <begin position="8"/>
        <end position="26"/>
    </location>
</feature>
<evidence type="ECO:0000259" key="2">
    <source>
        <dbReference type="Pfam" id="PF13601"/>
    </source>
</evidence>
<accession>A0ABP5FKT0</accession>
<reference evidence="4" key="1">
    <citation type="journal article" date="2019" name="Int. J. Syst. Evol. Microbiol.">
        <title>The Global Catalogue of Microorganisms (GCM) 10K type strain sequencing project: providing services to taxonomists for standard genome sequencing and annotation.</title>
        <authorList>
            <consortium name="The Broad Institute Genomics Platform"/>
            <consortium name="The Broad Institute Genome Sequencing Center for Infectious Disease"/>
            <person name="Wu L."/>
            <person name="Ma J."/>
        </authorList>
    </citation>
    <scope>NUCLEOTIDE SEQUENCE [LARGE SCALE GENOMIC DNA]</scope>
    <source>
        <strain evidence="4">JCM 15672</strain>
    </source>
</reference>
<protein>
    <submittedName>
        <fullName evidence="3">Transcriptional regulator</fullName>
    </submittedName>
</protein>
<dbReference type="SUPFAM" id="SSF46785">
    <property type="entry name" value="Winged helix' DNA-binding domain"/>
    <property type="match status" value="1"/>
</dbReference>
<keyword evidence="4" id="KW-1185">Reference proteome</keyword>
<dbReference type="Gene3D" id="1.10.10.10">
    <property type="entry name" value="Winged helix-like DNA-binding domain superfamily/Winged helix DNA-binding domain"/>
    <property type="match status" value="1"/>
</dbReference>
<dbReference type="InterPro" id="IPR027395">
    <property type="entry name" value="WH_DNA-bd_dom"/>
</dbReference>
<evidence type="ECO:0000313" key="3">
    <source>
        <dbReference type="EMBL" id="GAA2027468.1"/>
    </source>
</evidence>
<sequence length="114" mass="11999">MPDAAGGEARDRAGDAAEAAHPRHRLDPLLQRPVPFSIAALLAAADEAEFAFVRDSVELSDSALSKQASALEAAGYVAVRKGFVGKFPRTWLSMTPQGRAAFAAHLATLREIAG</sequence>
<dbReference type="InterPro" id="IPR036390">
    <property type="entry name" value="WH_DNA-bd_sf"/>
</dbReference>
<feature type="region of interest" description="Disordered" evidence="1">
    <location>
        <begin position="1"/>
        <end position="26"/>
    </location>
</feature>
<dbReference type="InterPro" id="IPR036388">
    <property type="entry name" value="WH-like_DNA-bd_sf"/>
</dbReference>
<evidence type="ECO:0000256" key="1">
    <source>
        <dbReference type="SAM" id="MobiDB-lite"/>
    </source>
</evidence>
<dbReference type="Proteomes" id="UP001501196">
    <property type="component" value="Unassembled WGS sequence"/>
</dbReference>
<name>A0ABP5FKT0_9MICO</name>
<dbReference type="RefSeq" id="WP_344369719.1">
    <property type="nucleotide sequence ID" value="NZ_BAAAPW010000001.1"/>
</dbReference>
<organism evidence="3 4">
    <name type="scientific">Agromyces tropicus</name>
    <dbReference type="NCBI Taxonomy" id="555371"/>
    <lineage>
        <taxon>Bacteria</taxon>
        <taxon>Bacillati</taxon>
        <taxon>Actinomycetota</taxon>
        <taxon>Actinomycetes</taxon>
        <taxon>Micrococcales</taxon>
        <taxon>Microbacteriaceae</taxon>
        <taxon>Agromyces</taxon>
    </lineage>
</organism>
<dbReference type="PANTHER" id="PTHR37318">
    <property type="entry name" value="BSL7504 PROTEIN"/>
    <property type="match status" value="1"/>
</dbReference>
<feature type="domain" description="Winged helix DNA-binding" evidence="2">
    <location>
        <begin position="36"/>
        <end position="112"/>
    </location>
</feature>
<dbReference type="EMBL" id="BAAAPW010000001">
    <property type="protein sequence ID" value="GAA2027468.1"/>
    <property type="molecule type" value="Genomic_DNA"/>
</dbReference>
<comment type="caution">
    <text evidence="3">The sequence shown here is derived from an EMBL/GenBank/DDBJ whole genome shotgun (WGS) entry which is preliminary data.</text>
</comment>
<dbReference type="PANTHER" id="PTHR37318:SF1">
    <property type="entry name" value="BSL7504 PROTEIN"/>
    <property type="match status" value="1"/>
</dbReference>
<evidence type="ECO:0000313" key="4">
    <source>
        <dbReference type="Proteomes" id="UP001501196"/>
    </source>
</evidence>
<proteinExistence type="predicted"/>
<dbReference type="Pfam" id="PF13601">
    <property type="entry name" value="HTH_34"/>
    <property type="match status" value="1"/>
</dbReference>